<dbReference type="AlphaFoldDB" id="G8JQ06"/>
<keyword evidence="3 4" id="KW-0732">Signal</keyword>
<name>G8JQ06_ERECY</name>
<comment type="similarity">
    <text evidence="2">Belongs to the KRE9/KNH1 family.</text>
</comment>
<dbReference type="InterPro" id="IPR045328">
    <property type="entry name" value="Kre9/Knh1"/>
</dbReference>
<dbReference type="Pfam" id="PF05390">
    <property type="entry name" value="Kre9_KNH1_C"/>
    <property type="match status" value="1"/>
</dbReference>
<sequence length="279" mass="30207">MKLGGGFSILVGVFFGLVFSPVLSDVVISSPAAGSSYAVSGGSASIEVAIIDDGTFPTLTDAAQFIFELCYGAYKENLCQISLMSQTAAQFSAANYKIRLPVQSSIGSNGDYYLRVMIQFTEGSSTHYSSRFRLTGMTGNLQVGTFPDEPDRDPAYDIRFGMLPSSAVNYVSQTGRIFVAPMQLQPGSTVTAKTWTRRFPTSQVSYYTTKGPVPSRVSTITPGWSYTIESGVNAETPALMPKDNGGWYEPARRVSLKPQKVNVHNMRRALLNVPVATNV</sequence>
<dbReference type="RefSeq" id="XP_003645286.1">
    <property type="nucleotide sequence ID" value="XM_003645238.1"/>
</dbReference>
<evidence type="ECO:0000313" key="6">
    <source>
        <dbReference type="EMBL" id="AET38469.1"/>
    </source>
</evidence>
<comment type="function">
    <text evidence="1">Involved in cell wall beta(1-&gt;6) glucan synthesis.</text>
</comment>
<evidence type="ECO:0000259" key="5">
    <source>
        <dbReference type="Pfam" id="PF05390"/>
    </source>
</evidence>
<evidence type="ECO:0000256" key="2">
    <source>
        <dbReference type="ARBA" id="ARBA00006816"/>
    </source>
</evidence>
<dbReference type="KEGG" id="erc:Ecym_2770"/>
<evidence type="ECO:0000256" key="3">
    <source>
        <dbReference type="ARBA" id="ARBA00022729"/>
    </source>
</evidence>
<protein>
    <recommendedName>
        <fullName evidence="5">Yeast cell wall synthesis Kre9/Knh1 C-terminal domain-containing protein</fullName>
    </recommendedName>
</protein>
<dbReference type="GeneID" id="11468516"/>
<feature type="domain" description="Yeast cell wall synthesis Kre9/Knh1 C-terminal" evidence="5">
    <location>
        <begin position="166"/>
        <end position="262"/>
    </location>
</feature>
<evidence type="ECO:0000313" key="7">
    <source>
        <dbReference type="Proteomes" id="UP000006790"/>
    </source>
</evidence>
<dbReference type="GO" id="GO:0005576">
    <property type="term" value="C:extracellular region"/>
    <property type="evidence" value="ECO:0007669"/>
    <property type="project" value="EnsemblFungi"/>
</dbReference>
<gene>
    <name evidence="6" type="ordered locus">Ecym_2770</name>
</gene>
<dbReference type="PANTHER" id="PTHR28154:SF1">
    <property type="entry name" value="CELL WALL SYNTHESIS PROTEIN KNH1-RELATED"/>
    <property type="match status" value="1"/>
</dbReference>
<dbReference type="STRING" id="931890.G8JQ06"/>
<dbReference type="PANTHER" id="PTHR28154">
    <property type="entry name" value="CELL WALL SYNTHESIS PROTEIN KNH1-RELATED"/>
    <property type="match status" value="1"/>
</dbReference>
<dbReference type="eggNOG" id="ENOG502S28F">
    <property type="taxonomic scope" value="Eukaryota"/>
</dbReference>
<dbReference type="FunCoup" id="G8JQ06">
    <property type="interactions" value="58"/>
</dbReference>
<dbReference type="HOGENOM" id="CLU_063732_1_0_1"/>
<dbReference type="GO" id="GO:0006078">
    <property type="term" value="P:(1-&gt;6)-beta-D-glucan biosynthetic process"/>
    <property type="evidence" value="ECO:0007669"/>
    <property type="project" value="EnsemblFungi"/>
</dbReference>
<dbReference type="GO" id="GO:0042546">
    <property type="term" value="P:cell wall biogenesis"/>
    <property type="evidence" value="ECO:0007669"/>
    <property type="project" value="InterPro"/>
</dbReference>
<dbReference type="OMA" id="YYYFQIY"/>
<dbReference type="OrthoDB" id="2432613at2759"/>
<keyword evidence="7" id="KW-1185">Reference proteome</keyword>
<reference evidence="7" key="1">
    <citation type="journal article" date="2012" name="G3 (Bethesda)">
        <title>Pichia sorbitophila, an interspecies yeast hybrid reveals early steps of genome resolution following polyploidization.</title>
        <authorList>
            <person name="Leh Louis V."/>
            <person name="Despons L."/>
            <person name="Friedrich A."/>
            <person name="Martin T."/>
            <person name="Durrens P."/>
            <person name="Casaregola S."/>
            <person name="Neuveglise C."/>
            <person name="Fairhead C."/>
            <person name="Marck C."/>
            <person name="Cruz J.A."/>
            <person name="Straub M.L."/>
            <person name="Kugler V."/>
            <person name="Sacerdot C."/>
            <person name="Uzunov Z."/>
            <person name="Thierry A."/>
            <person name="Weiss S."/>
            <person name="Bleykasten C."/>
            <person name="De Montigny J."/>
            <person name="Jacques N."/>
            <person name="Jung P."/>
            <person name="Lemaire M."/>
            <person name="Mallet S."/>
            <person name="Morel G."/>
            <person name="Richard G.F."/>
            <person name="Sarkar A."/>
            <person name="Savel G."/>
            <person name="Schacherer J."/>
            <person name="Seret M.L."/>
            <person name="Talla E."/>
            <person name="Samson G."/>
            <person name="Jubin C."/>
            <person name="Poulain J."/>
            <person name="Vacherie B."/>
            <person name="Barbe V."/>
            <person name="Pelletier E."/>
            <person name="Sherman D.J."/>
            <person name="Westhof E."/>
            <person name="Weissenbach J."/>
            <person name="Baret P.V."/>
            <person name="Wincker P."/>
            <person name="Gaillardin C."/>
            <person name="Dujon B."/>
            <person name="Souciet J.L."/>
        </authorList>
    </citation>
    <scope>NUCLEOTIDE SEQUENCE [LARGE SCALE GENOMIC DNA]</scope>
    <source>
        <strain evidence="7">CBS 270.75 / DBVPG 7215 / KCTC 17166 / NRRL Y-17582</strain>
    </source>
</reference>
<proteinExistence type="inferred from homology"/>
<dbReference type="Proteomes" id="UP000006790">
    <property type="component" value="Chromosome 2"/>
</dbReference>
<evidence type="ECO:0000256" key="4">
    <source>
        <dbReference type="SAM" id="SignalP"/>
    </source>
</evidence>
<evidence type="ECO:0000256" key="1">
    <source>
        <dbReference type="ARBA" id="ARBA00004010"/>
    </source>
</evidence>
<dbReference type="InterPro" id="IPR008659">
    <property type="entry name" value="Kre9/Knh1_C"/>
</dbReference>
<accession>G8JQ06</accession>
<dbReference type="EMBL" id="CP002498">
    <property type="protein sequence ID" value="AET38469.1"/>
    <property type="molecule type" value="Genomic_DNA"/>
</dbReference>
<feature type="chain" id="PRO_5003510915" description="Yeast cell wall synthesis Kre9/Knh1 C-terminal domain-containing protein" evidence="4">
    <location>
        <begin position="25"/>
        <end position="279"/>
    </location>
</feature>
<dbReference type="InParanoid" id="G8JQ06"/>
<organism evidence="6 7">
    <name type="scientific">Eremothecium cymbalariae (strain CBS 270.75 / DBVPG 7215 / KCTC 17166 / NRRL Y-17582)</name>
    <name type="common">Yeast</name>
    <dbReference type="NCBI Taxonomy" id="931890"/>
    <lineage>
        <taxon>Eukaryota</taxon>
        <taxon>Fungi</taxon>
        <taxon>Dikarya</taxon>
        <taxon>Ascomycota</taxon>
        <taxon>Saccharomycotina</taxon>
        <taxon>Saccharomycetes</taxon>
        <taxon>Saccharomycetales</taxon>
        <taxon>Saccharomycetaceae</taxon>
        <taxon>Eremothecium</taxon>
    </lineage>
</organism>
<feature type="signal peptide" evidence="4">
    <location>
        <begin position="1"/>
        <end position="24"/>
    </location>
</feature>
<dbReference type="GO" id="GO:0031505">
    <property type="term" value="P:fungal-type cell wall organization"/>
    <property type="evidence" value="ECO:0007669"/>
    <property type="project" value="TreeGrafter"/>
</dbReference>